<dbReference type="Pfam" id="PF03466">
    <property type="entry name" value="LysR_substrate"/>
    <property type="match status" value="1"/>
</dbReference>
<evidence type="ECO:0000256" key="3">
    <source>
        <dbReference type="ARBA" id="ARBA00023125"/>
    </source>
</evidence>
<name>A0A6L5EGV9_9ENTR</name>
<dbReference type="InterPro" id="IPR050389">
    <property type="entry name" value="LysR-type_TF"/>
</dbReference>
<comment type="caution">
    <text evidence="6">The sequence shown here is derived from an EMBL/GenBank/DDBJ whole genome shotgun (WGS) entry which is preliminary data.</text>
</comment>
<dbReference type="SUPFAM" id="SSF53850">
    <property type="entry name" value="Periplasmic binding protein-like II"/>
    <property type="match status" value="1"/>
</dbReference>
<keyword evidence="7" id="KW-1185">Reference proteome</keyword>
<dbReference type="Proteomes" id="UP000475079">
    <property type="component" value="Unassembled WGS sequence"/>
</dbReference>
<sequence>MLYSTAGRSLHSGSVMPVISFLLLISEGRALFSAHRDRDCYRSCSVNRLPATGVSAWRALFNEYSIYKMLEGISMSSALRKVDLNLLLIFDSIYRHGSVAEASRELALSPSALSHALNRLRQALGDPLFIRTGGRMLPTVKATGMAINISSALRSISFCLHDSERFEPENSQATFTIAATDYTAAVILPALVARVNHLAPGITIRLIYSRDFNANDDLLSGKVDFALGFEEEEKHSRNGIESMSCFTDDYAVAVRRGHPEITNVLTQELYLRTGHAVVRALLQIVGGDKLIIPFC</sequence>
<protein>
    <submittedName>
        <fullName evidence="6">LysR family transcriptional regulator</fullName>
    </submittedName>
</protein>
<dbReference type="Gene3D" id="1.10.10.10">
    <property type="entry name" value="Winged helix-like DNA-binding domain superfamily/Winged helix DNA-binding domain"/>
    <property type="match status" value="1"/>
</dbReference>
<organism evidence="6 7">
    <name type="scientific">Citrobacter telavivensis</name>
    <dbReference type="NCBI Taxonomy" id="2653932"/>
    <lineage>
        <taxon>Bacteria</taxon>
        <taxon>Pseudomonadati</taxon>
        <taxon>Pseudomonadota</taxon>
        <taxon>Gammaproteobacteria</taxon>
        <taxon>Enterobacterales</taxon>
        <taxon>Enterobacteriaceae</taxon>
        <taxon>Citrobacter</taxon>
    </lineage>
</organism>
<accession>A0A6L5EGV9</accession>
<dbReference type="GO" id="GO:0003700">
    <property type="term" value="F:DNA-binding transcription factor activity"/>
    <property type="evidence" value="ECO:0007669"/>
    <property type="project" value="InterPro"/>
</dbReference>
<evidence type="ECO:0000259" key="5">
    <source>
        <dbReference type="PROSITE" id="PS50931"/>
    </source>
</evidence>
<dbReference type="Pfam" id="PF00126">
    <property type="entry name" value="HTH_1"/>
    <property type="match status" value="1"/>
</dbReference>
<evidence type="ECO:0000256" key="1">
    <source>
        <dbReference type="ARBA" id="ARBA00009437"/>
    </source>
</evidence>
<dbReference type="GO" id="GO:0003677">
    <property type="term" value="F:DNA binding"/>
    <property type="evidence" value="ECO:0007669"/>
    <property type="project" value="UniProtKB-KW"/>
</dbReference>
<dbReference type="PANTHER" id="PTHR30118:SF15">
    <property type="entry name" value="TRANSCRIPTIONAL REGULATORY PROTEIN"/>
    <property type="match status" value="1"/>
</dbReference>
<proteinExistence type="inferred from homology"/>
<feature type="domain" description="HTH lysR-type" evidence="5">
    <location>
        <begin position="82"/>
        <end position="139"/>
    </location>
</feature>
<evidence type="ECO:0000256" key="2">
    <source>
        <dbReference type="ARBA" id="ARBA00023015"/>
    </source>
</evidence>
<dbReference type="InterPro" id="IPR005119">
    <property type="entry name" value="LysR_subst-bd"/>
</dbReference>
<dbReference type="InterPro" id="IPR000847">
    <property type="entry name" value="LysR_HTH_N"/>
</dbReference>
<dbReference type="InterPro" id="IPR036390">
    <property type="entry name" value="WH_DNA-bd_sf"/>
</dbReference>
<evidence type="ECO:0000256" key="4">
    <source>
        <dbReference type="ARBA" id="ARBA00023163"/>
    </source>
</evidence>
<evidence type="ECO:0000313" key="7">
    <source>
        <dbReference type="Proteomes" id="UP000475079"/>
    </source>
</evidence>
<dbReference type="EMBL" id="WHIY01000045">
    <property type="protein sequence ID" value="MPQ54732.1"/>
    <property type="molecule type" value="Genomic_DNA"/>
</dbReference>
<dbReference type="PROSITE" id="PS50931">
    <property type="entry name" value="HTH_LYSR"/>
    <property type="match status" value="1"/>
</dbReference>
<evidence type="ECO:0000313" key="6">
    <source>
        <dbReference type="EMBL" id="MPQ54732.1"/>
    </source>
</evidence>
<dbReference type="InterPro" id="IPR036388">
    <property type="entry name" value="WH-like_DNA-bd_sf"/>
</dbReference>
<dbReference type="Gene3D" id="3.40.190.10">
    <property type="entry name" value="Periplasmic binding protein-like II"/>
    <property type="match status" value="1"/>
</dbReference>
<keyword evidence="2" id="KW-0805">Transcription regulation</keyword>
<comment type="similarity">
    <text evidence="1">Belongs to the LysR transcriptional regulatory family.</text>
</comment>
<gene>
    <name evidence="6" type="ORF">GBB84_28150</name>
</gene>
<keyword evidence="4" id="KW-0804">Transcription</keyword>
<dbReference type="PANTHER" id="PTHR30118">
    <property type="entry name" value="HTH-TYPE TRANSCRIPTIONAL REGULATOR LEUO-RELATED"/>
    <property type="match status" value="1"/>
</dbReference>
<reference evidence="6 7" key="1">
    <citation type="submission" date="2019-10" db="EMBL/GenBank/DDBJ databases">
        <title>Characterization of a new Citrobacter species.</title>
        <authorList>
            <person name="Goncalves Ribeiro T."/>
            <person name="Izdebski R."/>
            <person name="Urbanowicz P."/>
            <person name="Carmeli Y."/>
            <person name="Gniadkowski M."/>
            <person name="Peixe L."/>
        </authorList>
    </citation>
    <scope>NUCLEOTIDE SEQUENCE [LARGE SCALE GENOMIC DNA]</scope>
    <source>
        <strain evidence="6 7">NMI7905_11</strain>
    </source>
</reference>
<dbReference type="AlphaFoldDB" id="A0A6L5EGV9"/>
<dbReference type="SUPFAM" id="SSF46785">
    <property type="entry name" value="Winged helix' DNA-binding domain"/>
    <property type="match status" value="1"/>
</dbReference>
<keyword evidence="3" id="KW-0238">DNA-binding</keyword>